<reference evidence="3" key="1">
    <citation type="submission" date="2019-08" db="EMBL/GenBank/DDBJ databases">
        <title>Seonamhaeicola sediminis sp. nov., isolated from marine sediment.</title>
        <authorList>
            <person name="Cao W.R."/>
        </authorList>
    </citation>
    <scope>NUCLEOTIDE SEQUENCE [LARGE SCALE GENOMIC DNA]</scope>
    <source>
        <strain evidence="3">Gy8</strain>
    </source>
</reference>
<organism evidence="2 3">
    <name type="scientific">Seonamhaeicola algicola</name>
    <dbReference type="NCBI Taxonomy" id="1719036"/>
    <lineage>
        <taxon>Bacteria</taxon>
        <taxon>Pseudomonadati</taxon>
        <taxon>Bacteroidota</taxon>
        <taxon>Flavobacteriia</taxon>
        <taxon>Flavobacteriales</taxon>
        <taxon>Flavobacteriaceae</taxon>
    </lineage>
</organism>
<comment type="similarity">
    <text evidence="1">Belongs to the UPF0145 family.</text>
</comment>
<evidence type="ECO:0000313" key="3">
    <source>
        <dbReference type="Proteomes" id="UP000321790"/>
    </source>
</evidence>
<keyword evidence="3" id="KW-1185">Reference proteome</keyword>
<evidence type="ECO:0000313" key="2">
    <source>
        <dbReference type="EMBL" id="TXE12953.1"/>
    </source>
</evidence>
<dbReference type="AlphaFoldDB" id="A0A5C7AZ30"/>
<evidence type="ECO:0000256" key="1">
    <source>
        <dbReference type="ARBA" id="ARBA00010751"/>
    </source>
</evidence>
<dbReference type="OrthoDB" id="9796448at2"/>
<dbReference type="InterPro" id="IPR035439">
    <property type="entry name" value="UPF0145_dom_sf"/>
</dbReference>
<accession>A0A5C7AZ30</accession>
<comment type="caution">
    <text evidence="2">The sequence shown here is derived from an EMBL/GenBank/DDBJ whole genome shotgun (WGS) entry which is preliminary data.</text>
</comment>
<name>A0A5C7AZ30_9FLAO</name>
<dbReference type="RefSeq" id="WP_147131844.1">
    <property type="nucleotide sequence ID" value="NZ_VOSC01000012.1"/>
</dbReference>
<gene>
    <name evidence="2" type="ORF">FUA26_03930</name>
</gene>
<dbReference type="PANTHER" id="PTHR34068:SF1">
    <property type="entry name" value="UPF0145 PROTEIN YBJQ"/>
    <property type="match status" value="1"/>
</dbReference>
<dbReference type="Proteomes" id="UP000321790">
    <property type="component" value="Unassembled WGS sequence"/>
</dbReference>
<dbReference type="Pfam" id="PF01906">
    <property type="entry name" value="YbjQ_1"/>
    <property type="match status" value="1"/>
</dbReference>
<dbReference type="SUPFAM" id="SSF117782">
    <property type="entry name" value="YbjQ-like"/>
    <property type="match status" value="1"/>
</dbReference>
<sequence length="100" mass="11005">MILTTTQTIEGYKIENYLGIVTGVSVKMPKVSLSFNMKKYYQSFETRLNDIKEEAFQNLKENAQKLQANAVVGINLDIETSDSTGVILVSVTGTAVKIAV</sequence>
<dbReference type="PANTHER" id="PTHR34068">
    <property type="entry name" value="UPF0145 PROTEIN YBJQ"/>
    <property type="match status" value="1"/>
</dbReference>
<dbReference type="EMBL" id="VOSC01000012">
    <property type="protein sequence ID" value="TXE12953.1"/>
    <property type="molecule type" value="Genomic_DNA"/>
</dbReference>
<dbReference type="InterPro" id="IPR002765">
    <property type="entry name" value="UPF0145_YbjQ-like"/>
</dbReference>
<proteinExistence type="inferred from homology"/>
<protein>
    <submittedName>
        <fullName evidence="2">YbjQ family protein</fullName>
    </submittedName>
</protein>
<dbReference type="Gene3D" id="3.30.110.70">
    <property type="entry name" value="Hypothetical protein apc22750. Chain B"/>
    <property type="match status" value="1"/>
</dbReference>